<dbReference type="PATRIC" id="fig|1337887.3.peg.129"/>
<sequence length="50" mass="5482">MKKLFDPPLADKLTPPLGALIAHFTGILITSTFVLLLSFMLARLLVALMK</sequence>
<evidence type="ECO:0000313" key="2">
    <source>
        <dbReference type="EMBL" id="ERM03657.1"/>
    </source>
</evidence>
<protein>
    <submittedName>
        <fullName evidence="2">Uncharacterized protein</fullName>
    </submittedName>
</protein>
<reference evidence="2 3" key="1">
    <citation type="journal article" date="2014" name="FEMS Microbiol. Lett.">
        <title>Genome sequencing analysis reveals virulence-related gene content of Ochrobactrum intermedium strain 229E, a urease-positive strain isolated from the human gastric niche.</title>
        <authorList>
            <person name="Kulkarni G.J."/>
            <person name="Shetty S."/>
            <person name="Dharne M.S."/>
            <person name="Shouche Y.S."/>
        </authorList>
    </citation>
    <scope>NUCLEOTIDE SEQUENCE [LARGE SCALE GENOMIC DNA]</scope>
    <source>
        <strain evidence="2 3">229E</strain>
    </source>
</reference>
<organism evidence="2 3">
    <name type="scientific">Brucella intermedia 229E</name>
    <dbReference type="NCBI Taxonomy" id="1337887"/>
    <lineage>
        <taxon>Bacteria</taxon>
        <taxon>Pseudomonadati</taxon>
        <taxon>Pseudomonadota</taxon>
        <taxon>Alphaproteobacteria</taxon>
        <taxon>Hyphomicrobiales</taxon>
        <taxon>Brucellaceae</taxon>
        <taxon>Brucella/Ochrobactrum group</taxon>
        <taxon>Brucella</taxon>
    </lineage>
</organism>
<name>U4VLA2_9HYPH</name>
<keyword evidence="1" id="KW-1133">Transmembrane helix</keyword>
<gene>
    <name evidence="2" type="ORF">Q644_00615</name>
</gene>
<dbReference type="EMBL" id="ASXJ01000005">
    <property type="protein sequence ID" value="ERM03657.1"/>
    <property type="molecule type" value="Genomic_DNA"/>
</dbReference>
<evidence type="ECO:0000256" key="1">
    <source>
        <dbReference type="SAM" id="Phobius"/>
    </source>
</evidence>
<proteinExistence type="predicted"/>
<comment type="caution">
    <text evidence="2">The sequence shown here is derived from an EMBL/GenBank/DDBJ whole genome shotgun (WGS) entry which is preliminary data.</text>
</comment>
<keyword evidence="1" id="KW-0812">Transmembrane</keyword>
<dbReference type="AlphaFoldDB" id="U4VLA2"/>
<evidence type="ECO:0000313" key="3">
    <source>
        <dbReference type="Proteomes" id="UP000016842"/>
    </source>
</evidence>
<dbReference type="Proteomes" id="UP000016842">
    <property type="component" value="Unassembled WGS sequence"/>
</dbReference>
<feature type="transmembrane region" description="Helical" evidence="1">
    <location>
        <begin position="20"/>
        <end position="46"/>
    </location>
</feature>
<accession>U4VLA2</accession>
<keyword evidence="1" id="KW-0472">Membrane</keyword>